<accession>A0A6G1DYU1</accession>
<reference evidence="1 2" key="1">
    <citation type="submission" date="2019-11" db="EMBL/GenBank/DDBJ databases">
        <title>Whole genome sequence of Oryza granulata.</title>
        <authorList>
            <person name="Li W."/>
        </authorList>
    </citation>
    <scope>NUCLEOTIDE SEQUENCE [LARGE SCALE GENOMIC DNA]</scope>
    <source>
        <strain evidence="2">cv. Menghai</strain>
        <tissue evidence="1">Leaf</tissue>
    </source>
</reference>
<evidence type="ECO:0000313" key="1">
    <source>
        <dbReference type="EMBL" id="KAF0917758.1"/>
    </source>
</evidence>
<dbReference type="AlphaFoldDB" id="A0A6G1DYU1"/>
<comment type="caution">
    <text evidence="1">The sequence shown here is derived from an EMBL/GenBank/DDBJ whole genome shotgun (WGS) entry which is preliminary data.</text>
</comment>
<gene>
    <name evidence="1" type="ORF">E2562_021253</name>
</gene>
<sequence length="108" mass="11922">MPPWDHRAAREFCLLCPGPRPRARWSVSASSHVATSHWLRRTFSPNGLGLLALAPGSTDVWGLLPVGACVSRTVLGRMCPGEELALYRKAFKPRRVVTDDAVVQLLLF</sequence>
<keyword evidence="2" id="KW-1185">Reference proteome</keyword>
<protein>
    <submittedName>
        <fullName evidence="1">Uncharacterized protein</fullName>
    </submittedName>
</protein>
<evidence type="ECO:0000313" key="2">
    <source>
        <dbReference type="Proteomes" id="UP000479710"/>
    </source>
</evidence>
<proteinExistence type="predicted"/>
<dbReference type="Proteomes" id="UP000479710">
    <property type="component" value="Unassembled WGS sequence"/>
</dbReference>
<organism evidence="1 2">
    <name type="scientific">Oryza meyeriana var. granulata</name>
    <dbReference type="NCBI Taxonomy" id="110450"/>
    <lineage>
        <taxon>Eukaryota</taxon>
        <taxon>Viridiplantae</taxon>
        <taxon>Streptophyta</taxon>
        <taxon>Embryophyta</taxon>
        <taxon>Tracheophyta</taxon>
        <taxon>Spermatophyta</taxon>
        <taxon>Magnoliopsida</taxon>
        <taxon>Liliopsida</taxon>
        <taxon>Poales</taxon>
        <taxon>Poaceae</taxon>
        <taxon>BOP clade</taxon>
        <taxon>Oryzoideae</taxon>
        <taxon>Oryzeae</taxon>
        <taxon>Oryzinae</taxon>
        <taxon>Oryza</taxon>
        <taxon>Oryza meyeriana</taxon>
    </lineage>
</organism>
<name>A0A6G1DYU1_9ORYZ</name>
<dbReference type="EMBL" id="SPHZ02000005">
    <property type="protein sequence ID" value="KAF0917758.1"/>
    <property type="molecule type" value="Genomic_DNA"/>
</dbReference>